<keyword evidence="2 4" id="KW-0862">Zinc</keyword>
<keyword evidence="3 4" id="KW-0440">LIM domain</keyword>
<feature type="domain" description="LIM zinc-binding" evidence="5">
    <location>
        <begin position="14"/>
        <end position="80"/>
    </location>
</feature>
<dbReference type="Gene3D" id="2.10.110.10">
    <property type="entry name" value="Cysteine Rich Protein"/>
    <property type="match status" value="1"/>
</dbReference>
<gene>
    <name evidence="7" type="ORF">MENT_LOCUS32731</name>
    <name evidence="6" type="ORF">MENT_LOCUS5161</name>
</gene>
<evidence type="ECO:0000313" key="8">
    <source>
        <dbReference type="Proteomes" id="UP000580250"/>
    </source>
</evidence>
<evidence type="ECO:0000313" key="6">
    <source>
        <dbReference type="EMBL" id="CAD2136605.1"/>
    </source>
</evidence>
<sequence length="80" mass="8918">MAAGRDFRVDAVLAKCDECGAPLLGQCVFVEGRRVHRACFKCAGCGIGIPCDERNGEQFIRYYVINGKIYGPNCYVKRLR</sequence>
<evidence type="ECO:0000259" key="5">
    <source>
        <dbReference type="PROSITE" id="PS50023"/>
    </source>
</evidence>
<dbReference type="InterPro" id="IPR001781">
    <property type="entry name" value="Znf_LIM"/>
</dbReference>
<dbReference type="PROSITE" id="PS50023">
    <property type="entry name" value="LIM_DOMAIN_2"/>
    <property type="match status" value="1"/>
</dbReference>
<comment type="caution">
    <text evidence="7">The sequence shown here is derived from an EMBL/GenBank/DDBJ whole genome shotgun (WGS) entry which is preliminary data.</text>
</comment>
<evidence type="ECO:0000256" key="1">
    <source>
        <dbReference type="ARBA" id="ARBA00022723"/>
    </source>
</evidence>
<protein>
    <recommendedName>
        <fullName evidence="5">LIM zinc-binding domain-containing protein</fullName>
    </recommendedName>
</protein>
<evidence type="ECO:0000256" key="4">
    <source>
        <dbReference type="PROSITE-ProRule" id="PRU00125"/>
    </source>
</evidence>
<evidence type="ECO:0000313" key="7">
    <source>
        <dbReference type="EMBL" id="CAD2180640.1"/>
    </source>
</evidence>
<reference evidence="7 8" key="1">
    <citation type="submission" date="2020-08" db="EMBL/GenBank/DDBJ databases">
        <authorList>
            <person name="Koutsovoulos G."/>
            <person name="Danchin GJ E."/>
        </authorList>
    </citation>
    <scope>NUCLEOTIDE SEQUENCE [LARGE SCALE GENOMIC DNA]</scope>
</reference>
<name>A0A6V7W0G3_MELEN</name>
<dbReference type="EMBL" id="CAJEWN010000376">
    <property type="protein sequence ID" value="CAD2180640.1"/>
    <property type="molecule type" value="Genomic_DNA"/>
</dbReference>
<organism evidence="7 8">
    <name type="scientific">Meloidogyne enterolobii</name>
    <name type="common">Root-knot nematode worm</name>
    <name type="synonym">Meloidogyne mayaguensis</name>
    <dbReference type="NCBI Taxonomy" id="390850"/>
    <lineage>
        <taxon>Eukaryota</taxon>
        <taxon>Metazoa</taxon>
        <taxon>Ecdysozoa</taxon>
        <taxon>Nematoda</taxon>
        <taxon>Chromadorea</taxon>
        <taxon>Rhabditida</taxon>
        <taxon>Tylenchina</taxon>
        <taxon>Tylenchomorpha</taxon>
        <taxon>Tylenchoidea</taxon>
        <taxon>Meloidogynidae</taxon>
        <taxon>Meloidogyninae</taxon>
        <taxon>Meloidogyne</taxon>
    </lineage>
</organism>
<dbReference type="SMART" id="SM00132">
    <property type="entry name" value="LIM"/>
    <property type="match status" value="1"/>
</dbReference>
<dbReference type="AlphaFoldDB" id="A0A6V7W0G3"/>
<keyword evidence="1 4" id="KW-0479">Metal-binding</keyword>
<dbReference type="Pfam" id="PF00412">
    <property type="entry name" value="LIM"/>
    <property type="match status" value="1"/>
</dbReference>
<accession>A0A6V7W0G3</accession>
<dbReference type="Proteomes" id="UP000580250">
    <property type="component" value="Unassembled WGS sequence"/>
</dbReference>
<dbReference type="OrthoDB" id="20689at2759"/>
<evidence type="ECO:0000256" key="3">
    <source>
        <dbReference type="ARBA" id="ARBA00023038"/>
    </source>
</evidence>
<proteinExistence type="predicted"/>
<dbReference type="EMBL" id="CAJEWN010000018">
    <property type="protein sequence ID" value="CAD2136605.1"/>
    <property type="molecule type" value="Genomic_DNA"/>
</dbReference>
<evidence type="ECO:0000256" key="2">
    <source>
        <dbReference type="ARBA" id="ARBA00022833"/>
    </source>
</evidence>
<dbReference type="GO" id="GO:0046872">
    <property type="term" value="F:metal ion binding"/>
    <property type="evidence" value="ECO:0007669"/>
    <property type="project" value="UniProtKB-KW"/>
</dbReference>